<proteinExistence type="predicted"/>
<keyword evidence="2" id="KW-1185">Reference proteome</keyword>
<dbReference type="AlphaFoldDB" id="A0A6J8A2M8"/>
<organism evidence="1 2">
    <name type="scientific">Mytilus coruscus</name>
    <name type="common">Sea mussel</name>
    <dbReference type="NCBI Taxonomy" id="42192"/>
    <lineage>
        <taxon>Eukaryota</taxon>
        <taxon>Metazoa</taxon>
        <taxon>Spiralia</taxon>
        <taxon>Lophotrochozoa</taxon>
        <taxon>Mollusca</taxon>
        <taxon>Bivalvia</taxon>
        <taxon>Autobranchia</taxon>
        <taxon>Pteriomorphia</taxon>
        <taxon>Mytilida</taxon>
        <taxon>Mytiloidea</taxon>
        <taxon>Mytilidae</taxon>
        <taxon>Mytilinae</taxon>
        <taxon>Mytilus</taxon>
    </lineage>
</organism>
<sequence>MGLSQLNGKIYMVIRDKVEVFDISGKKLHTLATEGNKYISTSENNIFCSKYSNDNVCCFDMNGQEVWKFHNDSLQYPYGVANDRSGNVFVVGCKFRNLIIIQYDGKTYKNLLDLEKGSSPHAICYNEDKNTLLISDDKECESMKGDWPELEEAVGSNDGTSHKINHPCENQFNSGYSQIHFIHTQVIIDTEK</sequence>
<name>A0A6J8A2M8_MYTCO</name>
<evidence type="ECO:0000313" key="2">
    <source>
        <dbReference type="Proteomes" id="UP000507470"/>
    </source>
</evidence>
<dbReference type="EMBL" id="CACVKT020000587">
    <property type="protein sequence ID" value="CAC5361315.1"/>
    <property type="molecule type" value="Genomic_DNA"/>
</dbReference>
<dbReference type="InterPro" id="IPR011042">
    <property type="entry name" value="6-blade_b-propeller_TolB-like"/>
</dbReference>
<dbReference type="SUPFAM" id="SSF101898">
    <property type="entry name" value="NHL repeat"/>
    <property type="match status" value="1"/>
</dbReference>
<accession>A0A6J8A2M8</accession>
<dbReference type="Gene3D" id="2.120.10.30">
    <property type="entry name" value="TolB, C-terminal domain"/>
    <property type="match status" value="1"/>
</dbReference>
<dbReference type="Proteomes" id="UP000507470">
    <property type="component" value="Unassembled WGS sequence"/>
</dbReference>
<evidence type="ECO:0000313" key="1">
    <source>
        <dbReference type="EMBL" id="CAC5361315.1"/>
    </source>
</evidence>
<reference evidence="1 2" key="1">
    <citation type="submission" date="2020-06" db="EMBL/GenBank/DDBJ databases">
        <authorList>
            <person name="Li R."/>
            <person name="Bekaert M."/>
        </authorList>
    </citation>
    <scope>NUCLEOTIDE SEQUENCE [LARGE SCALE GENOMIC DNA]</scope>
    <source>
        <strain evidence="2">wild</strain>
    </source>
</reference>
<gene>
    <name evidence="1" type="ORF">MCOR_3498</name>
</gene>
<dbReference type="OrthoDB" id="10489124at2759"/>
<protein>
    <submittedName>
        <fullName evidence="1">Uncharacterized protein</fullName>
    </submittedName>
</protein>